<dbReference type="PANTHER" id="PTHR23091">
    <property type="entry name" value="N-TERMINAL ACETYLTRANSFERASE"/>
    <property type="match status" value="1"/>
</dbReference>
<reference evidence="4" key="1">
    <citation type="submission" date="2022-01" db="EMBL/GenBank/DDBJ databases">
        <title>Draft genome of Methanogenium marinum DSM 15558.</title>
        <authorList>
            <person name="Chen S.-C."/>
            <person name="You Y.-T."/>
        </authorList>
    </citation>
    <scope>NUCLEOTIDE SEQUENCE</scope>
    <source>
        <strain evidence="4">DSM 15558</strain>
    </source>
</reference>
<proteinExistence type="predicted"/>
<feature type="domain" description="N-acetyltransferase" evidence="3">
    <location>
        <begin position="6"/>
        <end position="153"/>
    </location>
</feature>
<accession>A0A9Q4KTW5</accession>
<dbReference type="InterPro" id="IPR006464">
    <property type="entry name" value="AcTrfase_RimI/Ard1"/>
</dbReference>
<keyword evidence="4" id="KW-0687">Ribonucleoprotein</keyword>
<dbReference type="CDD" id="cd04301">
    <property type="entry name" value="NAT_SF"/>
    <property type="match status" value="1"/>
</dbReference>
<evidence type="ECO:0000256" key="2">
    <source>
        <dbReference type="ARBA" id="ARBA00023315"/>
    </source>
</evidence>
<dbReference type="RefSeq" id="WP_274925346.1">
    <property type="nucleotide sequence ID" value="NZ_JAKELO010000002.1"/>
</dbReference>
<dbReference type="Proteomes" id="UP001143747">
    <property type="component" value="Unassembled WGS sequence"/>
</dbReference>
<dbReference type="InterPro" id="IPR000182">
    <property type="entry name" value="GNAT_dom"/>
</dbReference>
<dbReference type="AlphaFoldDB" id="A0A9Q4KTW5"/>
<keyword evidence="1 4" id="KW-0808">Transferase</keyword>
<evidence type="ECO:0000313" key="5">
    <source>
        <dbReference type="Proteomes" id="UP001143747"/>
    </source>
</evidence>
<gene>
    <name evidence="4" type="primary">rimI</name>
    <name evidence="4" type="ORF">L0665_08950</name>
</gene>
<dbReference type="GO" id="GO:0031415">
    <property type="term" value="C:NatA complex"/>
    <property type="evidence" value="ECO:0007669"/>
    <property type="project" value="InterPro"/>
</dbReference>
<keyword evidence="4" id="KW-0689">Ribosomal protein</keyword>
<organism evidence="4 5">
    <name type="scientific">Methanogenium marinum</name>
    <dbReference type="NCBI Taxonomy" id="348610"/>
    <lineage>
        <taxon>Archaea</taxon>
        <taxon>Methanobacteriati</taxon>
        <taxon>Methanobacteriota</taxon>
        <taxon>Stenosarchaea group</taxon>
        <taxon>Methanomicrobia</taxon>
        <taxon>Methanomicrobiales</taxon>
        <taxon>Methanomicrobiaceae</taxon>
        <taxon>Methanogenium</taxon>
    </lineage>
</organism>
<dbReference type="GO" id="GO:0005840">
    <property type="term" value="C:ribosome"/>
    <property type="evidence" value="ECO:0007669"/>
    <property type="project" value="UniProtKB-KW"/>
</dbReference>
<comment type="caution">
    <text evidence="4">The sequence shown here is derived from an EMBL/GenBank/DDBJ whole genome shotgun (WGS) entry which is preliminary data.</text>
</comment>
<dbReference type="EC" id="2.3.1.266" evidence="4"/>
<dbReference type="Gene3D" id="3.40.630.30">
    <property type="match status" value="1"/>
</dbReference>
<dbReference type="NCBIfam" id="TIGR01575">
    <property type="entry name" value="rimI"/>
    <property type="match status" value="1"/>
</dbReference>
<keyword evidence="5" id="KW-1185">Reference proteome</keyword>
<sequence length="153" mass="17202">MQNTNIQIRRARQADLPGICAIEHELFPDPWDESAFRDALHLFPGLFFVAENGNEIIGFVSAGMEDTGDAIYGHIMNIAVHTASQGQGAGGNLLHRIEFECMILGAGAVQLEVRVSNLNAQRFYQKNRYAQVFMVDNYYSNGEDALLMMRWFT</sequence>
<dbReference type="InterPro" id="IPR016181">
    <property type="entry name" value="Acyl_CoA_acyltransferase"/>
</dbReference>
<dbReference type="PANTHER" id="PTHR23091:SF4">
    <property type="entry name" value="N-TERMINAL AMINO-ACID N(ALPHA)-ACETYLTRANSFERASE NATA"/>
    <property type="match status" value="1"/>
</dbReference>
<dbReference type="SUPFAM" id="SSF55729">
    <property type="entry name" value="Acyl-CoA N-acyltransferases (Nat)"/>
    <property type="match status" value="1"/>
</dbReference>
<dbReference type="InterPro" id="IPR045047">
    <property type="entry name" value="Ard1-like"/>
</dbReference>
<dbReference type="PROSITE" id="PS51186">
    <property type="entry name" value="GNAT"/>
    <property type="match status" value="1"/>
</dbReference>
<evidence type="ECO:0000313" key="4">
    <source>
        <dbReference type="EMBL" id="MDE4908732.1"/>
    </source>
</evidence>
<protein>
    <submittedName>
        <fullName evidence="4">Ribosomal protein S18-alanine N-acetyltransferase</fullName>
        <ecNumber evidence="4">2.3.1.266</ecNumber>
    </submittedName>
</protein>
<dbReference type="Pfam" id="PF00583">
    <property type="entry name" value="Acetyltransf_1"/>
    <property type="match status" value="1"/>
</dbReference>
<keyword evidence="2 4" id="KW-0012">Acyltransferase</keyword>
<dbReference type="GO" id="GO:0008999">
    <property type="term" value="F:protein-N-terminal-alanine acetyltransferase activity"/>
    <property type="evidence" value="ECO:0007669"/>
    <property type="project" value="UniProtKB-EC"/>
</dbReference>
<evidence type="ECO:0000259" key="3">
    <source>
        <dbReference type="PROSITE" id="PS51186"/>
    </source>
</evidence>
<evidence type="ECO:0000256" key="1">
    <source>
        <dbReference type="ARBA" id="ARBA00022679"/>
    </source>
</evidence>
<dbReference type="EMBL" id="JAKELO010000002">
    <property type="protein sequence ID" value="MDE4908732.1"/>
    <property type="molecule type" value="Genomic_DNA"/>
</dbReference>
<name>A0A9Q4KTW5_9EURY</name>